<dbReference type="Gene3D" id="3.40.50.11350">
    <property type="match status" value="1"/>
</dbReference>
<comment type="caution">
    <text evidence="2">The sequence shown here is derived from an EMBL/GenBank/DDBJ whole genome shotgun (WGS) entry which is preliminary data.</text>
</comment>
<dbReference type="GO" id="GO:0006487">
    <property type="term" value="P:protein N-linked glycosylation"/>
    <property type="evidence" value="ECO:0007669"/>
    <property type="project" value="TreeGrafter"/>
</dbReference>
<dbReference type="EMBL" id="BRXU01000025">
    <property type="protein sequence ID" value="GLC58971.1"/>
    <property type="molecule type" value="Genomic_DNA"/>
</dbReference>
<organism evidence="2 3">
    <name type="scientific">Pleodorina starrii</name>
    <dbReference type="NCBI Taxonomy" id="330485"/>
    <lineage>
        <taxon>Eukaryota</taxon>
        <taxon>Viridiplantae</taxon>
        <taxon>Chlorophyta</taxon>
        <taxon>core chlorophytes</taxon>
        <taxon>Chlorophyceae</taxon>
        <taxon>CS clade</taxon>
        <taxon>Chlamydomonadales</taxon>
        <taxon>Volvocaceae</taxon>
        <taxon>Pleodorina</taxon>
    </lineage>
</organism>
<reference evidence="2 3" key="1">
    <citation type="journal article" date="2023" name="Commun. Biol.">
        <title>Reorganization of the ancestral sex-determining regions during the evolution of trioecy in Pleodorina starrii.</title>
        <authorList>
            <person name="Takahashi K."/>
            <person name="Suzuki S."/>
            <person name="Kawai-Toyooka H."/>
            <person name="Yamamoto K."/>
            <person name="Hamaji T."/>
            <person name="Ootsuki R."/>
            <person name="Yamaguchi H."/>
            <person name="Kawachi M."/>
            <person name="Higashiyama T."/>
            <person name="Nozaki H."/>
        </authorList>
    </citation>
    <scope>NUCLEOTIDE SEQUENCE [LARGE SCALE GENOMIC DNA]</scope>
    <source>
        <strain evidence="2 3">NIES-4479</strain>
    </source>
</reference>
<keyword evidence="1" id="KW-0472">Membrane</keyword>
<keyword evidence="1" id="KW-1133">Transmembrane helix</keyword>
<dbReference type="Proteomes" id="UP001165080">
    <property type="component" value="Unassembled WGS sequence"/>
</dbReference>
<feature type="transmembrane region" description="Helical" evidence="1">
    <location>
        <begin position="12"/>
        <end position="29"/>
    </location>
</feature>
<evidence type="ECO:0000313" key="3">
    <source>
        <dbReference type="Proteomes" id="UP001165080"/>
    </source>
</evidence>
<dbReference type="AlphaFoldDB" id="A0A9W6BWR9"/>
<accession>A0A9W6BWR9</accession>
<proteinExistence type="predicted"/>
<dbReference type="PANTHER" id="PTHR13132">
    <property type="entry name" value="ALPHA- 1,6 -FUCOSYLTRANSFERASE"/>
    <property type="match status" value="1"/>
</dbReference>
<protein>
    <submittedName>
        <fullName evidence="2">Uncharacterized protein</fullName>
    </submittedName>
</protein>
<dbReference type="GO" id="GO:0046921">
    <property type="term" value="F:alpha-(1-&gt;6)-fucosyltransferase activity"/>
    <property type="evidence" value="ECO:0007669"/>
    <property type="project" value="TreeGrafter"/>
</dbReference>
<evidence type="ECO:0000313" key="2">
    <source>
        <dbReference type="EMBL" id="GLC58971.1"/>
    </source>
</evidence>
<sequence>MRRSNSSPYRALQLIGVAALTTCFVAIYFRQQKLSAIHLQLNTHTKRSAEVKPKTEDKALPVLPEPWGSYHTFLRPAPLDPCPKEFIEGTWTSNHSMGNATLPLTLEAQREIYENQHPPDCSKAKYLVYRVGPNGIGAVFHVTGVALHLALDLGRVFVEEPGTFLTNSPQCKDKPTLDSCYFLPFSGCRPTDEQMRGALRLGHETDASKLDERLANAAVLIAEHDSLLGVRAAAPRRFQERLAKSTAIDPKKFYYWWRAQAVTYMIRPRPEVLADLEQRRRKFLAGAPPAPGCISVHVRHGDKHVESEVFEDQVYEKLAAKVRALAPSYFTDQLFVSTEDPETITYFVNGTNWRTGYTSGVPRKPDRWVGCCRTSCACVPVSVVTFVWAFWLACWVAGSGGGKRRGG</sequence>
<keyword evidence="3" id="KW-1185">Reference proteome</keyword>
<evidence type="ECO:0000256" key="1">
    <source>
        <dbReference type="SAM" id="Phobius"/>
    </source>
</evidence>
<name>A0A9W6BWR9_9CHLO</name>
<gene>
    <name evidence="2" type="primary">PLEST004471</name>
    <name evidence="2" type="ORF">PLESTB_001428300</name>
</gene>
<dbReference type="PANTHER" id="PTHR13132:SF29">
    <property type="entry name" value="ALPHA-(1,6)-FUCOSYLTRANSFERASE"/>
    <property type="match status" value="1"/>
</dbReference>
<keyword evidence="1" id="KW-0812">Transmembrane</keyword>